<dbReference type="SUPFAM" id="SSF48371">
    <property type="entry name" value="ARM repeat"/>
    <property type="match status" value="1"/>
</dbReference>
<dbReference type="Pfam" id="PF03993">
    <property type="entry name" value="DUF349"/>
    <property type="match status" value="2"/>
</dbReference>
<comment type="caution">
    <text evidence="1">The sequence shown here is derived from an EMBL/GenBank/DDBJ whole genome shotgun (WGS) entry which is preliminary data.</text>
</comment>
<dbReference type="AlphaFoldDB" id="A0A368TW20"/>
<proteinExistence type="predicted"/>
<dbReference type="OrthoDB" id="5523335at2"/>
<reference evidence="1 2" key="1">
    <citation type="submission" date="2018-07" db="EMBL/GenBank/DDBJ databases">
        <title>Halomonas rutogse sp. nov., isolated from Lake TangqianCo on Tibetan Plateau.</title>
        <authorList>
            <person name="Lu H."/>
            <person name="Xing P."/>
            <person name="Wu Q."/>
        </authorList>
    </citation>
    <scope>NUCLEOTIDE SEQUENCE [LARGE SCALE GENOMIC DNA]</scope>
    <source>
        <strain evidence="1 2">TQ8S</strain>
    </source>
</reference>
<accession>A0A368TW20</accession>
<dbReference type="Proteomes" id="UP000253204">
    <property type="component" value="Unassembled WGS sequence"/>
</dbReference>
<evidence type="ECO:0000313" key="1">
    <source>
        <dbReference type="EMBL" id="RCV88536.1"/>
    </source>
</evidence>
<organism evidence="1 2">
    <name type="scientific">Vreelandella rituensis</name>
    <dbReference type="NCBI Taxonomy" id="2282306"/>
    <lineage>
        <taxon>Bacteria</taxon>
        <taxon>Pseudomonadati</taxon>
        <taxon>Pseudomonadota</taxon>
        <taxon>Gammaproteobacteria</taxon>
        <taxon>Oceanospirillales</taxon>
        <taxon>Halomonadaceae</taxon>
        <taxon>Vreelandella</taxon>
    </lineage>
</organism>
<dbReference type="EMBL" id="QPIJ01000038">
    <property type="protein sequence ID" value="RCV88536.1"/>
    <property type="molecule type" value="Genomic_DNA"/>
</dbReference>
<keyword evidence="2" id="KW-1185">Reference proteome</keyword>
<evidence type="ECO:0000313" key="2">
    <source>
        <dbReference type="Proteomes" id="UP000253204"/>
    </source>
</evidence>
<dbReference type="InterPro" id="IPR016024">
    <property type="entry name" value="ARM-type_fold"/>
</dbReference>
<gene>
    <name evidence="1" type="ORF">DU506_14480</name>
</gene>
<protein>
    <submittedName>
        <fullName evidence="1">DUF349 domain-containing protein</fullName>
    </submittedName>
</protein>
<sequence length="938" mass="108183">MHGLLRRLFAPRWQHPDTAVRHEALARLDPQHPEQRQALQQLAQDEDGAIRLAALVALGNLQAMLDEYAARIDDEDWFIEVSRQLCGQTGHADLASRQALIETIADARLLNTVALQGDNLDLRLTALAQLSAPEDLIYQACHNGVAVVRHSAAERLHEEADLKRLLKEARRDRQVIRTARERLTRLRADSQWFHDQYQQRETLLTRLEQHARMAWEPLYGGRFRHLQREWEALKASPDATQEARYQDACLTCRKTLRDHEAQQQARLVEQQRQEDADQTRGELLEGMEESLESICHGASLMTQDIASLRSQKQLLAHRWQALSDIHPASEPQQQRYARMMHNYERYYHAWERWQLLAKEVENALAEHDLKALQALTKQSQWPEHLTPPVLLTRAREVLTSSQGEHTDATATEKLDNLAEQLDNFERLLERGAFKSASRLHQRLKPQIEALSSHNSSRPLKNRLKKLGARLAELRDWRGFVAGPKREQLCELIDTLADDTAMDEAALDRRHRQLVKEWKDLGDAAANREQSARFRQSSDRIQARLAPWRKRLAEERQQNLAAREALCEQLETLLAQPAEDADPDVLRQIRDKARQQWRHYSPVPREQAEAIGRRFGKVRHHLQALIDQRAHTIATTKRDLIEVTRHLLSDETLTPRERATQAKALQKQWRSLGRAPKGEEQTLWQEFRQLCDQVFMLRDTAQAQQAKPQQDQLDAMQQLIERLDSWQPRQASESEILEEVLKEAATLEPLPRNRRGEGMQRRFSGIVRTRREHLSRLEVGEVVQYWRDLYPLLNAHLAADAEFINHDVTQEVIAQAVVTTPLKPPFQAAHEKRNKARRDAGNTSVDNLMPEVEEALARNRVHLSLLAMGRVRQRDEPLRLAIQVERLNEGRMQPRSPASELTDVLAELLAIGPISEALWKSEAAELDELLGRLVRLPPP</sequence>
<dbReference type="RefSeq" id="WP_114487620.1">
    <property type="nucleotide sequence ID" value="NZ_CBCSHM010000047.1"/>
</dbReference>
<name>A0A368TW20_9GAMM</name>
<dbReference type="InterPro" id="IPR007139">
    <property type="entry name" value="DUF349"/>
</dbReference>